<proteinExistence type="inferred from homology"/>
<dbReference type="PANTHER" id="PTHR46268">
    <property type="entry name" value="STRESS RESPONSE PROTEIN NHAX"/>
    <property type="match status" value="1"/>
</dbReference>
<accession>A0ABW1AW24</accession>
<dbReference type="Proteomes" id="UP001595974">
    <property type="component" value="Unassembled WGS sequence"/>
</dbReference>
<comment type="similarity">
    <text evidence="1">Belongs to the universal stress protein A family.</text>
</comment>
<keyword evidence="5" id="KW-1185">Reference proteome</keyword>
<dbReference type="Pfam" id="PF00582">
    <property type="entry name" value="Usp"/>
    <property type="match status" value="1"/>
</dbReference>
<evidence type="ECO:0000259" key="3">
    <source>
        <dbReference type="Pfam" id="PF01814"/>
    </source>
</evidence>
<dbReference type="InterPro" id="IPR006015">
    <property type="entry name" value="Universal_stress_UspA"/>
</dbReference>
<evidence type="ECO:0000313" key="4">
    <source>
        <dbReference type="EMBL" id="MFC5771368.1"/>
    </source>
</evidence>
<dbReference type="Gene3D" id="1.20.120.520">
    <property type="entry name" value="nmb1532 protein domain like"/>
    <property type="match status" value="1"/>
</dbReference>
<dbReference type="CDD" id="cd12108">
    <property type="entry name" value="Hr-like"/>
    <property type="match status" value="1"/>
</dbReference>
<dbReference type="PRINTS" id="PR01438">
    <property type="entry name" value="UNVRSLSTRESS"/>
</dbReference>
<dbReference type="Pfam" id="PF01814">
    <property type="entry name" value="Hemerythrin"/>
    <property type="match status" value="1"/>
</dbReference>
<evidence type="ECO:0000259" key="2">
    <source>
        <dbReference type="Pfam" id="PF00582"/>
    </source>
</evidence>
<feature type="domain" description="UspA" evidence="2">
    <location>
        <begin position="1"/>
        <end position="143"/>
    </location>
</feature>
<evidence type="ECO:0000313" key="5">
    <source>
        <dbReference type="Proteomes" id="UP001595974"/>
    </source>
</evidence>
<protein>
    <submittedName>
        <fullName evidence="4">Universal stress protein</fullName>
    </submittedName>
</protein>
<dbReference type="Gene3D" id="3.40.50.620">
    <property type="entry name" value="HUPs"/>
    <property type="match status" value="1"/>
</dbReference>
<dbReference type="InterPro" id="IPR006016">
    <property type="entry name" value="UspA"/>
</dbReference>
<comment type="caution">
    <text evidence="4">The sequence shown here is derived from an EMBL/GenBank/DDBJ whole genome shotgun (WGS) entry which is preliminary data.</text>
</comment>
<dbReference type="CDD" id="cd00293">
    <property type="entry name" value="USP-like"/>
    <property type="match status" value="1"/>
</dbReference>
<name>A0ABW1AW24_9RHOO</name>
<dbReference type="PANTHER" id="PTHR46268:SF15">
    <property type="entry name" value="UNIVERSAL STRESS PROTEIN HP_0031"/>
    <property type="match status" value="1"/>
</dbReference>
<reference evidence="5" key="1">
    <citation type="journal article" date="2019" name="Int. J. Syst. Evol. Microbiol.">
        <title>The Global Catalogue of Microorganisms (GCM) 10K type strain sequencing project: providing services to taxonomists for standard genome sequencing and annotation.</title>
        <authorList>
            <consortium name="The Broad Institute Genomics Platform"/>
            <consortium name="The Broad Institute Genome Sequencing Center for Infectious Disease"/>
            <person name="Wu L."/>
            <person name="Ma J."/>
        </authorList>
    </citation>
    <scope>NUCLEOTIDE SEQUENCE [LARGE SCALE GENOMIC DNA]</scope>
    <source>
        <strain evidence="5">SHR3</strain>
    </source>
</reference>
<dbReference type="RefSeq" id="WP_096448079.1">
    <property type="nucleotide sequence ID" value="NZ_JBHSOG010000094.1"/>
</dbReference>
<dbReference type="InterPro" id="IPR014729">
    <property type="entry name" value="Rossmann-like_a/b/a_fold"/>
</dbReference>
<feature type="domain" description="Hemerythrin-like" evidence="3">
    <location>
        <begin position="159"/>
        <end position="295"/>
    </location>
</feature>
<gene>
    <name evidence="4" type="ORF">ACFPTN_18460</name>
</gene>
<evidence type="ECO:0000256" key="1">
    <source>
        <dbReference type="ARBA" id="ARBA00008791"/>
    </source>
</evidence>
<dbReference type="EMBL" id="JBHSOG010000094">
    <property type="protein sequence ID" value="MFC5771368.1"/>
    <property type="molecule type" value="Genomic_DNA"/>
</dbReference>
<dbReference type="SUPFAM" id="SSF52402">
    <property type="entry name" value="Adenine nucleotide alpha hydrolases-like"/>
    <property type="match status" value="1"/>
</dbReference>
<sequence>MYQHLLVPIDGSDLGARLVTQAVRFAASLGARITFFTMREDYGSTGEGALSRTLSPEAFAEASLGEANALLAKAIAAAGEVGVECDGLARTGARAYEQILEAAAECQCDLIFMASHGRRGLKALMIGSQTQKVLAHATLPVLVATVEANVRCSAAEAAVTIIKDEHRAIAAICSGLREQAALARRGEAVDYGFIASMLHYLRAFPERLHHPKEEEFLFAKLRQRHPAAAETLAVLEQEHEEGGRLLAELEAQAANLGAGGASNSSGTSLAEAIDRFVDGQWNHLNAEEKMIIPLALEHLSDDDWGGIERAFRENAQIGRGHEEDEAFRRLFSRLMNMRVGRQSA</sequence>
<organism evidence="4 5">
    <name type="scientific">Thauera sinica</name>
    <dbReference type="NCBI Taxonomy" id="2665146"/>
    <lineage>
        <taxon>Bacteria</taxon>
        <taxon>Pseudomonadati</taxon>
        <taxon>Pseudomonadota</taxon>
        <taxon>Betaproteobacteria</taxon>
        <taxon>Rhodocyclales</taxon>
        <taxon>Zoogloeaceae</taxon>
        <taxon>Thauera</taxon>
    </lineage>
</organism>
<dbReference type="InterPro" id="IPR012312">
    <property type="entry name" value="Hemerythrin-like"/>
</dbReference>